<dbReference type="Proteomes" id="UP000032232">
    <property type="component" value="Unassembled WGS sequence"/>
</dbReference>
<keyword evidence="5" id="KW-1185">Reference proteome</keyword>
<protein>
    <submittedName>
        <fullName evidence="4">ApxIA_3 protein</fullName>
    </submittedName>
</protein>
<evidence type="ECO:0000256" key="1">
    <source>
        <dbReference type="ARBA" id="ARBA00004613"/>
    </source>
</evidence>
<dbReference type="EMBL" id="JYFE01000068">
    <property type="protein sequence ID" value="KIT14636.1"/>
    <property type="molecule type" value="Genomic_DNA"/>
</dbReference>
<dbReference type="RefSeq" id="WP_052501062.1">
    <property type="nucleotide sequence ID" value="NZ_FZPF01000013.1"/>
</dbReference>
<evidence type="ECO:0000313" key="4">
    <source>
        <dbReference type="EMBL" id="KIT14636.1"/>
    </source>
</evidence>
<dbReference type="PATRIC" id="fig|935700.4.peg.3687"/>
<dbReference type="PANTHER" id="PTHR38340:SF1">
    <property type="entry name" value="S-LAYER PROTEIN"/>
    <property type="match status" value="1"/>
</dbReference>
<keyword evidence="2" id="KW-0964">Secreted</keyword>
<dbReference type="InterPro" id="IPR011049">
    <property type="entry name" value="Serralysin-like_metalloprot_C"/>
</dbReference>
<dbReference type="STRING" id="935700.jaqu_35780"/>
<dbReference type="InterPro" id="IPR001343">
    <property type="entry name" value="Hemolysn_Ca-bd"/>
</dbReference>
<sequence length="365" mass="38049">MVAQTLDFNFARGTILDDEYEDLGVSIAAYQRFSWWDWCRGINPWANRAMVFDTDNPTGGDFDLDYSGSGLGGALIISEDLDSSDPDDSARGGKVVFKFDEPVDLTSIVLLDAERGAKFKAYDADGNKIGVVRVGCGSDNDMRTIDLSSLEGVSKLKVIVKGSGALDNLVFDDGQPGGPGGDDTGPCAGADPSMSPITPGVSYNAPDDQPVTQGTDFADTIAGNGGDDTIYGNGGDDFLLGNTGDDLICGGEGNDTIHGSRDTDRIYGDAGDDFMAGNKGTDTISGGLGADTFNFKANTVEDGDLNTITDFSLAEGDTILLERFAEGSISTQVAGSDVEILADGDVFVLVQDTTLADVNAALVLA</sequence>
<dbReference type="InterPro" id="IPR050557">
    <property type="entry name" value="RTX_toxin/Mannuronan_C5-epim"/>
</dbReference>
<dbReference type="PANTHER" id="PTHR38340">
    <property type="entry name" value="S-LAYER PROTEIN"/>
    <property type="match status" value="1"/>
</dbReference>
<dbReference type="GO" id="GO:0005576">
    <property type="term" value="C:extracellular region"/>
    <property type="evidence" value="ECO:0007669"/>
    <property type="project" value="UniProtKB-SubCell"/>
</dbReference>
<organism evidence="4 5">
    <name type="scientific">Jannaschia aquimarina</name>
    <dbReference type="NCBI Taxonomy" id="935700"/>
    <lineage>
        <taxon>Bacteria</taxon>
        <taxon>Pseudomonadati</taxon>
        <taxon>Pseudomonadota</taxon>
        <taxon>Alphaproteobacteria</taxon>
        <taxon>Rhodobacterales</taxon>
        <taxon>Roseobacteraceae</taxon>
        <taxon>Jannaschia</taxon>
    </lineage>
</organism>
<dbReference type="AlphaFoldDB" id="A0A0D1ECH8"/>
<comment type="subcellular location">
    <subcellularLocation>
        <location evidence="1">Secreted</location>
    </subcellularLocation>
</comment>
<comment type="caution">
    <text evidence="4">The sequence shown here is derived from an EMBL/GenBank/DDBJ whole genome shotgun (WGS) entry which is preliminary data.</text>
</comment>
<dbReference type="GO" id="GO:0005509">
    <property type="term" value="F:calcium ion binding"/>
    <property type="evidence" value="ECO:0007669"/>
    <property type="project" value="InterPro"/>
</dbReference>
<dbReference type="OrthoDB" id="423072at2"/>
<reference evidence="4 5" key="1">
    <citation type="submission" date="2015-02" db="EMBL/GenBank/DDBJ databases">
        <title>Genome Sequence of Jannaschia aquimarina DSM28248, a member of the Roseobacter clade.</title>
        <authorList>
            <person name="Voget S."/>
            <person name="Daniel R."/>
        </authorList>
    </citation>
    <scope>NUCLEOTIDE SEQUENCE [LARGE SCALE GENOMIC DNA]</scope>
    <source>
        <strain evidence="4 5">GSW-M26</strain>
    </source>
</reference>
<gene>
    <name evidence="4" type="primary">apxIA_3</name>
    <name evidence="4" type="ORF">jaqu_35780</name>
</gene>
<dbReference type="SUPFAM" id="SSF51120">
    <property type="entry name" value="beta-Roll"/>
    <property type="match status" value="1"/>
</dbReference>
<accession>A0A0D1ECH8</accession>
<evidence type="ECO:0000256" key="3">
    <source>
        <dbReference type="SAM" id="MobiDB-lite"/>
    </source>
</evidence>
<evidence type="ECO:0000256" key="2">
    <source>
        <dbReference type="ARBA" id="ARBA00022525"/>
    </source>
</evidence>
<dbReference type="Pfam" id="PF00353">
    <property type="entry name" value="HemolysinCabind"/>
    <property type="match status" value="2"/>
</dbReference>
<evidence type="ECO:0000313" key="5">
    <source>
        <dbReference type="Proteomes" id="UP000032232"/>
    </source>
</evidence>
<dbReference type="Gene3D" id="2.150.10.10">
    <property type="entry name" value="Serralysin-like metalloprotease, C-terminal"/>
    <property type="match status" value="1"/>
</dbReference>
<dbReference type="PRINTS" id="PR00313">
    <property type="entry name" value="CABNDNGRPT"/>
</dbReference>
<feature type="region of interest" description="Disordered" evidence="3">
    <location>
        <begin position="172"/>
        <end position="213"/>
    </location>
</feature>
<proteinExistence type="predicted"/>
<name>A0A0D1ECH8_9RHOB</name>